<protein>
    <submittedName>
        <fullName evidence="1">Uncharacterized protein</fullName>
    </submittedName>
</protein>
<dbReference type="KEGG" id="hjo:AY555_03560"/>
<organism evidence="1 2">
    <name type="scientific">Haematospirillum jordaniae</name>
    <dbReference type="NCBI Taxonomy" id="1549855"/>
    <lineage>
        <taxon>Bacteria</taxon>
        <taxon>Pseudomonadati</taxon>
        <taxon>Pseudomonadota</taxon>
        <taxon>Alphaproteobacteria</taxon>
        <taxon>Rhodospirillales</taxon>
        <taxon>Novispirillaceae</taxon>
        <taxon>Haematospirillum</taxon>
    </lineage>
</organism>
<reference evidence="1 2" key="1">
    <citation type="submission" date="2016-02" db="EMBL/GenBank/DDBJ databases">
        <title>Complete Genome of H5569, the type strain of the newly described species Haematospirillium jordaniae.</title>
        <authorList>
            <person name="Nicholson A.C."/>
            <person name="Humrighouse B.W."/>
            <person name="Loparov V."/>
            <person name="McQuiston J.R."/>
        </authorList>
    </citation>
    <scope>NUCLEOTIDE SEQUENCE [LARGE SCALE GENOMIC DNA]</scope>
    <source>
        <strain evidence="1 2">H5569</strain>
    </source>
</reference>
<dbReference type="Proteomes" id="UP000076066">
    <property type="component" value="Chromosome"/>
</dbReference>
<dbReference type="AlphaFoldDB" id="A0A143DCF8"/>
<evidence type="ECO:0000313" key="1">
    <source>
        <dbReference type="EMBL" id="AMW34417.1"/>
    </source>
</evidence>
<proteinExistence type="predicted"/>
<dbReference type="GeneID" id="53316225"/>
<sequence>MSNHNTEQPFYAHGRCVHRSTFCQYDTGGRLLAMTFGNPVCTLSAHENEAVVQTIADALKRFTATGTMTPQSTLNNNNGDIKQ</sequence>
<gene>
    <name evidence="1" type="ORF">AY555_03560</name>
</gene>
<evidence type="ECO:0000313" key="2">
    <source>
        <dbReference type="Proteomes" id="UP000076066"/>
    </source>
</evidence>
<dbReference type="EMBL" id="CP014525">
    <property type="protein sequence ID" value="AMW34417.1"/>
    <property type="molecule type" value="Genomic_DNA"/>
</dbReference>
<dbReference type="RefSeq" id="WP_066133557.1">
    <property type="nucleotide sequence ID" value="NZ_CP014525.1"/>
</dbReference>
<name>A0A143DCF8_9PROT</name>
<keyword evidence="2" id="KW-1185">Reference proteome</keyword>
<accession>A0A143DCF8</accession>